<evidence type="ECO:0000313" key="3">
    <source>
        <dbReference type="Proteomes" id="UP001280581"/>
    </source>
</evidence>
<gene>
    <name evidence="2" type="ORF">GRF29_216g510144</name>
</gene>
<keyword evidence="1" id="KW-0732">Signal</keyword>
<keyword evidence="3" id="KW-1185">Reference proteome</keyword>
<dbReference type="AlphaFoldDB" id="A0AAN6LPQ7"/>
<name>A0AAN6LPQ7_9PLEO</name>
<feature type="chain" id="PRO_5043018799" evidence="1">
    <location>
        <begin position="19"/>
        <end position="287"/>
    </location>
</feature>
<proteinExistence type="predicted"/>
<feature type="signal peptide" evidence="1">
    <location>
        <begin position="1"/>
        <end position="18"/>
    </location>
</feature>
<dbReference type="Proteomes" id="UP001280581">
    <property type="component" value="Unassembled WGS sequence"/>
</dbReference>
<protein>
    <submittedName>
        <fullName evidence="2">Uncharacterized protein</fullName>
    </submittedName>
</protein>
<evidence type="ECO:0000313" key="2">
    <source>
        <dbReference type="EMBL" id="KAK3197542.1"/>
    </source>
</evidence>
<evidence type="ECO:0000256" key="1">
    <source>
        <dbReference type="SAM" id="SignalP"/>
    </source>
</evidence>
<accession>A0AAN6LPQ7</accession>
<comment type="caution">
    <text evidence="2">The sequence shown here is derived from an EMBL/GenBank/DDBJ whole genome shotgun (WGS) entry which is preliminary data.</text>
</comment>
<reference evidence="2 3" key="1">
    <citation type="submission" date="2021-02" db="EMBL/GenBank/DDBJ databases">
        <title>Genome assembly of Pseudopithomyces chartarum.</title>
        <authorList>
            <person name="Jauregui R."/>
            <person name="Singh J."/>
            <person name="Voisey C."/>
        </authorList>
    </citation>
    <scope>NUCLEOTIDE SEQUENCE [LARGE SCALE GENOMIC DNA]</scope>
    <source>
        <strain evidence="2 3">AGR01</strain>
    </source>
</reference>
<organism evidence="2 3">
    <name type="scientific">Pseudopithomyces chartarum</name>
    <dbReference type="NCBI Taxonomy" id="1892770"/>
    <lineage>
        <taxon>Eukaryota</taxon>
        <taxon>Fungi</taxon>
        <taxon>Dikarya</taxon>
        <taxon>Ascomycota</taxon>
        <taxon>Pezizomycotina</taxon>
        <taxon>Dothideomycetes</taxon>
        <taxon>Pleosporomycetidae</taxon>
        <taxon>Pleosporales</taxon>
        <taxon>Massarineae</taxon>
        <taxon>Didymosphaeriaceae</taxon>
        <taxon>Pseudopithomyces</taxon>
    </lineage>
</organism>
<sequence>MPLIYSLLWSLCLSLALAIEMPVYIKTPSKVTAGETFQASLTAEVHNGGTRWVKFFRVYLAISYREKAHYFYDADCHLIYEQSLCDASIEIAGDYVSLNDTPFNVTIPPTVGPSGAHYVLTAQIHQTDGSRYGSSLDSEVFELIDANGTWSGFQTEGLGNTLWGNDGISCGGYGCVKNCADSLVHAKNQTQYHDCANNCPGVSIDWSSSVGGQPTASRTKPPACDITATATATDAQAATDVRETISATQMRSPTGAAGSSAAPSTHSCSSLLSACLMPLAILLFLRW</sequence>
<dbReference type="EMBL" id="WVTA01000018">
    <property type="protein sequence ID" value="KAK3197542.1"/>
    <property type="molecule type" value="Genomic_DNA"/>
</dbReference>